<dbReference type="AlphaFoldDB" id="A0A1T3NR13"/>
<dbReference type="GO" id="GO:0000976">
    <property type="term" value="F:transcription cis-regulatory region binding"/>
    <property type="evidence" value="ECO:0007669"/>
    <property type="project" value="TreeGrafter"/>
</dbReference>
<dbReference type="InterPro" id="IPR009057">
    <property type="entry name" value="Homeodomain-like_sf"/>
</dbReference>
<dbReference type="EMBL" id="MWQN01000002">
    <property type="protein sequence ID" value="OPC79150.1"/>
    <property type="molecule type" value="Genomic_DNA"/>
</dbReference>
<feature type="domain" description="HTH tetR-type" evidence="4">
    <location>
        <begin position="11"/>
        <end position="71"/>
    </location>
</feature>
<feature type="DNA-binding region" description="H-T-H motif" evidence="2">
    <location>
        <begin position="34"/>
        <end position="53"/>
    </location>
</feature>
<feature type="region of interest" description="Disordered" evidence="3">
    <location>
        <begin position="190"/>
        <end position="209"/>
    </location>
</feature>
<dbReference type="Proteomes" id="UP000190037">
    <property type="component" value="Unassembled WGS sequence"/>
</dbReference>
<dbReference type="RefSeq" id="WP_078980367.1">
    <property type="nucleotide sequence ID" value="NZ_MWQN01000002.1"/>
</dbReference>
<evidence type="ECO:0000256" key="3">
    <source>
        <dbReference type="SAM" id="MobiDB-lite"/>
    </source>
</evidence>
<evidence type="ECO:0000259" key="4">
    <source>
        <dbReference type="PROSITE" id="PS50977"/>
    </source>
</evidence>
<name>A0A1T3NR13_9ACTN</name>
<sequence>MARTTDPERVAQRRETIAVAAAARFAEQGFEATTVADIARAAGMSAASVFYYFPDKRAVFRAVFERDLPLSRSLMDRHAGTAHPARAIVDLVTDLAADARDPHAAGILVELLRQVDRDPELVEVVARTEAVVQEGLVGLITRGIADGTIDAALDPVETATWIRNLVDAVYLGAHPDRDATPALRRTVARYLAPGPNPDTTGNPRESEAK</sequence>
<dbReference type="STRING" id="159449.B4N89_34285"/>
<protein>
    <submittedName>
        <fullName evidence="5">TetR family transcriptional regulator</fullName>
    </submittedName>
</protein>
<dbReference type="PANTHER" id="PTHR30055">
    <property type="entry name" value="HTH-TYPE TRANSCRIPTIONAL REGULATOR RUTR"/>
    <property type="match status" value="1"/>
</dbReference>
<evidence type="ECO:0000313" key="5">
    <source>
        <dbReference type="EMBL" id="OPC79150.1"/>
    </source>
</evidence>
<reference evidence="5 6" key="1">
    <citation type="submission" date="2017-03" db="EMBL/GenBank/DDBJ databases">
        <title>Draft genome sequence of Streptomyces scabrisporus NF3, endophyte isolated from Amphipterygium adstringens.</title>
        <authorList>
            <person name="Vazquez M."/>
            <person name="Ceapa C.D."/>
            <person name="Rodriguez Luna D."/>
            <person name="Sanchez Esquivel S."/>
        </authorList>
    </citation>
    <scope>NUCLEOTIDE SEQUENCE [LARGE SCALE GENOMIC DNA]</scope>
    <source>
        <strain evidence="5 6">NF3</strain>
    </source>
</reference>
<evidence type="ECO:0000256" key="2">
    <source>
        <dbReference type="PROSITE-ProRule" id="PRU00335"/>
    </source>
</evidence>
<evidence type="ECO:0000313" key="6">
    <source>
        <dbReference type="Proteomes" id="UP000190037"/>
    </source>
</evidence>
<proteinExistence type="predicted"/>
<organism evidence="5 6">
    <name type="scientific">Embleya scabrispora</name>
    <dbReference type="NCBI Taxonomy" id="159449"/>
    <lineage>
        <taxon>Bacteria</taxon>
        <taxon>Bacillati</taxon>
        <taxon>Actinomycetota</taxon>
        <taxon>Actinomycetes</taxon>
        <taxon>Kitasatosporales</taxon>
        <taxon>Streptomycetaceae</taxon>
        <taxon>Embleya</taxon>
    </lineage>
</organism>
<dbReference type="InterPro" id="IPR001647">
    <property type="entry name" value="HTH_TetR"/>
</dbReference>
<gene>
    <name evidence="5" type="ORF">B4N89_34285</name>
</gene>
<evidence type="ECO:0000256" key="1">
    <source>
        <dbReference type="ARBA" id="ARBA00023125"/>
    </source>
</evidence>
<keyword evidence="1 2" id="KW-0238">DNA-binding</keyword>
<dbReference type="SUPFAM" id="SSF48498">
    <property type="entry name" value="Tetracyclin repressor-like, C-terminal domain"/>
    <property type="match status" value="1"/>
</dbReference>
<dbReference type="SUPFAM" id="SSF46689">
    <property type="entry name" value="Homeodomain-like"/>
    <property type="match status" value="1"/>
</dbReference>
<dbReference type="OrthoDB" id="5242390at2"/>
<dbReference type="Gene3D" id="1.10.357.10">
    <property type="entry name" value="Tetracycline Repressor, domain 2"/>
    <property type="match status" value="1"/>
</dbReference>
<dbReference type="InterPro" id="IPR050109">
    <property type="entry name" value="HTH-type_TetR-like_transc_reg"/>
</dbReference>
<dbReference type="PRINTS" id="PR00455">
    <property type="entry name" value="HTHTETR"/>
</dbReference>
<accession>A0A1T3NR13</accession>
<dbReference type="PANTHER" id="PTHR30055:SF226">
    <property type="entry name" value="HTH-TYPE TRANSCRIPTIONAL REGULATOR PKSA"/>
    <property type="match status" value="1"/>
</dbReference>
<dbReference type="GO" id="GO:0003700">
    <property type="term" value="F:DNA-binding transcription factor activity"/>
    <property type="evidence" value="ECO:0007669"/>
    <property type="project" value="TreeGrafter"/>
</dbReference>
<comment type="caution">
    <text evidence="5">The sequence shown here is derived from an EMBL/GenBank/DDBJ whole genome shotgun (WGS) entry which is preliminary data.</text>
</comment>
<dbReference type="PROSITE" id="PS50977">
    <property type="entry name" value="HTH_TETR_2"/>
    <property type="match status" value="1"/>
</dbReference>
<dbReference type="InterPro" id="IPR036271">
    <property type="entry name" value="Tet_transcr_reg_TetR-rel_C_sf"/>
</dbReference>
<dbReference type="Pfam" id="PF00440">
    <property type="entry name" value="TetR_N"/>
    <property type="match status" value="1"/>
</dbReference>
<keyword evidence="6" id="KW-1185">Reference proteome</keyword>